<feature type="region of interest" description="Disordered" evidence="1">
    <location>
        <begin position="282"/>
        <end position="303"/>
    </location>
</feature>
<dbReference type="GO" id="GO:0000166">
    <property type="term" value="F:nucleotide binding"/>
    <property type="evidence" value="ECO:0007669"/>
    <property type="project" value="InterPro"/>
</dbReference>
<dbReference type="STRING" id="553469.SAMN04487947_3695"/>
<dbReference type="EMBL" id="FOYT01000004">
    <property type="protein sequence ID" value="SFR69875.1"/>
    <property type="molecule type" value="Genomic_DNA"/>
</dbReference>
<feature type="compositionally biased region" description="Basic and acidic residues" evidence="1">
    <location>
        <begin position="289"/>
        <end position="302"/>
    </location>
</feature>
<dbReference type="PANTHER" id="PTHR43377:SF1">
    <property type="entry name" value="BILIVERDIN REDUCTASE A"/>
    <property type="match status" value="1"/>
</dbReference>
<dbReference type="Pfam" id="PF22725">
    <property type="entry name" value="GFO_IDH_MocA_C3"/>
    <property type="match status" value="1"/>
</dbReference>
<dbReference type="PANTHER" id="PTHR43377">
    <property type="entry name" value="BILIVERDIN REDUCTASE A"/>
    <property type="match status" value="1"/>
</dbReference>
<evidence type="ECO:0000259" key="3">
    <source>
        <dbReference type="Pfam" id="PF22725"/>
    </source>
</evidence>
<dbReference type="InterPro" id="IPR000683">
    <property type="entry name" value="Gfo/Idh/MocA-like_OxRdtase_N"/>
</dbReference>
<reference evidence="5" key="1">
    <citation type="submission" date="2016-10" db="EMBL/GenBank/DDBJ databases">
        <authorList>
            <person name="Varghese N."/>
            <person name="Submissions S."/>
        </authorList>
    </citation>
    <scope>NUCLEOTIDE SEQUENCE [LARGE SCALE GENOMIC DNA]</scope>
    <source>
        <strain evidence="5">CGMCC 1.7736</strain>
    </source>
</reference>
<dbReference type="InterPro" id="IPR051450">
    <property type="entry name" value="Gfo/Idh/MocA_Oxidoreductases"/>
</dbReference>
<accession>A0A1I6IT12</accession>
<dbReference type="Proteomes" id="UP000198531">
    <property type="component" value="Unassembled WGS sequence"/>
</dbReference>
<evidence type="ECO:0000313" key="4">
    <source>
        <dbReference type="EMBL" id="SFR69875.1"/>
    </source>
</evidence>
<sequence>MSDTAVPDADETTDADVSPLRVGVVGGGFIGRTVGTEFVEHEDADVVALADIDPDVLDETGAKLGVDADARYDDYETMLDAESLDAVLIGTPHTLHYDQILAAFERDLHVLCDKPLTTDLDDARDLVDRDADRDEVLMVGYQRHLYPAFVEARELWAEEDREPRWITAEVCQDWVDRFEDAWRQDADLSGGGYLYDTGSHLLDCVLWSTGLTPEAVSATMQFVDDAERIDGRANVTVRFTNGATASFSLSGETPCMREHVRMWDEEGAVTLDSKDWEPSEYAEIDEDSGEHRPRLSRGDQPTKAEAFVEAVRTGEDPVATALDGLRVTAVTEAAYESARSDGSFVAIDPEDVTLD</sequence>
<keyword evidence="5" id="KW-1185">Reference proteome</keyword>
<dbReference type="OrthoDB" id="25239at2157"/>
<feature type="domain" description="Gfo/Idh/MocA-like oxidoreductase N-terminal" evidence="2">
    <location>
        <begin position="20"/>
        <end position="141"/>
    </location>
</feature>
<dbReference type="Gene3D" id="3.40.50.720">
    <property type="entry name" value="NAD(P)-binding Rossmann-like Domain"/>
    <property type="match status" value="1"/>
</dbReference>
<dbReference type="Gene3D" id="3.30.360.10">
    <property type="entry name" value="Dihydrodipicolinate Reductase, domain 2"/>
    <property type="match status" value="1"/>
</dbReference>
<evidence type="ECO:0000256" key="1">
    <source>
        <dbReference type="SAM" id="MobiDB-lite"/>
    </source>
</evidence>
<organism evidence="4 5">
    <name type="scientific">Halogeometricum rufum</name>
    <dbReference type="NCBI Taxonomy" id="553469"/>
    <lineage>
        <taxon>Archaea</taxon>
        <taxon>Methanobacteriati</taxon>
        <taxon>Methanobacteriota</taxon>
        <taxon>Stenosarchaea group</taxon>
        <taxon>Halobacteria</taxon>
        <taxon>Halobacteriales</taxon>
        <taxon>Haloferacaceae</taxon>
        <taxon>Halogeometricum</taxon>
    </lineage>
</organism>
<dbReference type="InterPro" id="IPR055170">
    <property type="entry name" value="GFO_IDH_MocA-like_dom"/>
</dbReference>
<evidence type="ECO:0000313" key="5">
    <source>
        <dbReference type="Proteomes" id="UP000198531"/>
    </source>
</evidence>
<proteinExistence type="predicted"/>
<dbReference type="SUPFAM" id="SSF51735">
    <property type="entry name" value="NAD(P)-binding Rossmann-fold domains"/>
    <property type="match status" value="1"/>
</dbReference>
<evidence type="ECO:0000259" key="2">
    <source>
        <dbReference type="Pfam" id="PF01408"/>
    </source>
</evidence>
<protein>
    <submittedName>
        <fullName evidence="4">Predicted dehydrogenase</fullName>
    </submittedName>
</protein>
<dbReference type="InterPro" id="IPR036291">
    <property type="entry name" value="NAD(P)-bd_dom_sf"/>
</dbReference>
<dbReference type="SUPFAM" id="SSF55347">
    <property type="entry name" value="Glyceraldehyde-3-phosphate dehydrogenase-like, C-terminal domain"/>
    <property type="match status" value="1"/>
</dbReference>
<gene>
    <name evidence="4" type="ORF">SAMN04487947_3695</name>
</gene>
<feature type="domain" description="GFO/IDH/MocA-like oxidoreductase" evidence="3">
    <location>
        <begin position="162"/>
        <end position="256"/>
    </location>
</feature>
<dbReference type="AlphaFoldDB" id="A0A1I6IT12"/>
<dbReference type="RefSeq" id="WP_089810381.1">
    <property type="nucleotide sequence ID" value="NZ_FOYT01000004.1"/>
</dbReference>
<name>A0A1I6IT12_9EURY</name>
<dbReference type="Pfam" id="PF01408">
    <property type="entry name" value="GFO_IDH_MocA"/>
    <property type="match status" value="1"/>
</dbReference>